<feature type="transmembrane region" description="Helical" evidence="1">
    <location>
        <begin position="12"/>
        <end position="30"/>
    </location>
</feature>
<dbReference type="PANTHER" id="PTHR18640:SF5">
    <property type="entry name" value="SODIUM_BILE ACID COTRANSPORTER 7"/>
    <property type="match status" value="1"/>
</dbReference>
<feature type="transmembrane region" description="Helical" evidence="1">
    <location>
        <begin position="164"/>
        <end position="184"/>
    </location>
</feature>
<feature type="transmembrane region" description="Helical" evidence="1">
    <location>
        <begin position="235"/>
        <end position="255"/>
    </location>
</feature>
<dbReference type="PANTHER" id="PTHR18640">
    <property type="entry name" value="SOLUTE CARRIER FAMILY 10 MEMBER 7"/>
    <property type="match status" value="1"/>
</dbReference>
<dbReference type="GO" id="GO:0005886">
    <property type="term" value="C:plasma membrane"/>
    <property type="evidence" value="ECO:0007669"/>
    <property type="project" value="TreeGrafter"/>
</dbReference>
<feature type="transmembrane region" description="Helical" evidence="1">
    <location>
        <begin position="287"/>
        <end position="308"/>
    </location>
</feature>
<reference evidence="2 3" key="1">
    <citation type="submission" date="2017-12" db="EMBL/GenBank/DDBJ databases">
        <title>The whole genome sequence of the Acidipropionibacterium virtanenii sp. nov. type strain JS278.</title>
        <authorList>
            <person name="Laine P."/>
            <person name="Deptula P."/>
            <person name="Varmanen P."/>
            <person name="Auvinen P."/>
        </authorList>
    </citation>
    <scope>NUCLEOTIDE SEQUENCE [LARGE SCALE GENOMIC DNA]</scope>
    <source>
        <strain evidence="2 3">JS278</strain>
    </source>
</reference>
<organism evidence="2 3">
    <name type="scientific">Acidipropionibacterium virtanenii</name>
    <dbReference type="NCBI Taxonomy" id="2057246"/>
    <lineage>
        <taxon>Bacteria</taxon>
        <taxon>Bacillati</taxon>
        <taxon>Actinomycetota</taxon>
        <taxon>Actinomycetes</taxon>
        <taxon>Propionibacteriales</taxon>
        <taxon>Propionibacteriaceae</taxon>
        <taxon>Acidipropionibacterium</taxon>
    </lineage>
</organism>
<dbReference type="AlphaFoldDB" id="A0A344UT41"/>
<sequence>MSESSPGQHRFRVNWFLVGIVASAVVASMLPARGYMVPVVDDAVTVLVFLLFFLYGARLKPSETLAGIRHWRLHLTILVFTFVVFPIIGIALRLLVPWALSNMLYLGLLWVCLVPSTVQSSINFTSIAHGNVPGAIVSATISNLLGTFLSPLLAFALVSSSSGVTITPSSILDVLLQILLPFILGQLSRPLTSRFVTEHKKPLKFVDNGVILVVVYSAFSSGMRERIWSMTSIGQLGLTIGICLVLLALMLWLTWTVPGRLGFNRADRIAIQFCGTKKSLATGLPMAAVLFAGQPIGLIVLPLMIFHMTQLIACGVISSRYARQWEVSEASTTR</sequence>
<name>A0A344UT41_9ACTN</name>
<evidence type="ECO:0000256" key="1">
    <source>
        <dbReference type="SAM" id="Phobius"/>
    </source>
</evidence>
<accession>A0A344UT41</accession>
<proteinExistence type="predicted"/>
<evidence type="ECO:0000313" key="3">
    <source>
        <dbReference type="Proteomes" id="UP000251995"/>
    </source>
</evidence>
<dbReference type="PIRSF" id="PIRSF026166">
    <property type="entry name" value="UCP026166"/>
    <property type="match status" value="1"/>
</dbReference>
<feature type="transmembrane region" description="Helical" evidence="1">
    <location>
        <begin position="102"/>
        <end position="122"/>
    </location>
</feature>
<dbReference type="RefSeq" id="WP_114044441.1">
    <property type="nucleotide sequence ID" value="NZ_CP025198.1"/>
</dbReference>
<dbReference type="KEGG" id="acij:JS278_01263"/>
<dbReference type="Gene3D" id="1.20.1530.20">
    <property type="match status" value="1"/>
</dbReference>
<protein>
    <recommendedName>
        <fullName evidence="4">Bile acid:sodium symporter</fullName>
    </recommendedName>
</protein>
<dbReference type="InterPro" id="IPR038770">
    <property type="entry name" value="Na+/solute_symporter_sf"/>
</dbReference>
<evidence type="ECO:0000313" key="2">
    <source>
        <dbReference type="EMBL" id="AXE38439.1"/>
    </source>
</evidence>
<gene>
    <name evidence="2" type="ORF">JS278_01263</name>
</gene>
<dbReference type="EMBL" id="CP025198">
    <property type="protein sequence ID" value="AXE38439.1"/>
    <property type="molecule type" value="Genomic_DNA"/>
</dbReference>
<keyword evidence="1" id="KW-0472">Membrane</keyword>
<dbReference type="OrthoDB" id="9792271at2"/>
<keyword evidence="1" id="KW-1133">Transmembrane helix</keyword>
<dbReference type="Proteomes" id="UP000251995">
    <property type="component" value="Chromosome"/>
</dbReference>
<keyword evidence="3" id="KW-1185">Reference proteome</keyword>
<keyword evidence="1" id="KW-0812">Transmembrane</keyword>
<feature type="transmembrane region" description="Helical" evidence="1">
    <location>
        <begin position="134"/>
        <end position="158"/>
    </location>
</feature>
<feature type="transmembrane region" description="Helical" evidence="1">
    <location>
        <begin position="75"/>
        <end position="96"/>
    </location>
</feature>
<feature type="transmembrane region" description="Helical" evidence="1">
    <location>
        <begin position="36"/>
        <end position="55"/>
    </location>
</feature>
<evidence type="ECO:0008006" key="4">
    <source>
        <dbReference type="Google" id="ProtNLM"/>
    </source>
</evidence>
<dbReference type="InterPro" id="IPR016833">
    <property type="entry name" value="Put_Na-Bile_cotransptr"/>
</dbReference>
<dbReference type="Pfam" id="PF13593">
    <property type="entry name" value="SBF_like"/>
    <property type="match status" value="1"/>
</dbReference>